<feature type="domain" description="Apple" evidence="1">
    <location>
        <begin position="30"/>
        <end position="104"/>
    </location>
</feature>
<dbReference type="PROSITE" id="PS50948">
    <property type="entry name" value="PAN"/>
    <property type="match status" value="2"/>
</dbReference>
<evidence type="ECO:0000259" key="1">
    <source>
        <dbReference type="PROSITE" id="PS50948"/>
    </source>
</evidence>
<dbReference type="SMART" id="SM00473">
    <property type="entry name" value="PAN_AP"/>
    <property type="match status" value="2"/>
</dbReference>
<dbReference type="Gene3D" id="3.50.4.10">
    <property type="entry name" value="Hepatocyte Growth Factor"/>
    <property type="match status" value="2"/>
</dbReference>
<proteinExistence type="predicted"/>
<name>A0A7I8WDT1_9ANNE</name>
<keyword evidence="3" id="KW-1185">Reference proteome</keyword>
<protein>
    <submittedName>
        <fullName evidence="2">DgyrCDS14500</fullName>
    </submittedName>
</protein>
<dbReference type="InterPro" id="IPR003609">
    <property type="entry name" value="Pan_app"/>
</dbReference>
<dbReference type="SUPFAM" id="SSF57414">
    <property type="entry name" value="Hairpin loop containing domain-like"/>
    <property type="match status" value="1"/>
</dbReference>
<evidence type="ECO:0000313" key="2">
    <source>
        <dbReference type="EMBL" id="CAD5126356.1"/>
    </source>
</evidence>
<reference evidence="2 3" key="1">
    <citation type="submission" date="2020-08" db="EMBL/GenBank/DDBJ databases">
        <authorList>
            <person name="Hejnol A."/>
        </authorList>
    </citation>
    <scope>NUCLEOTIDE SEQUENCE [LARGE SCALE GENOMIC DNA]</scope>
</reference>
<sequence>MDSITIIKLLAISSIINLKVKISIGFKENCFTLELFEKVLINHKIEELESTYEECRSKCFEMENCKSINYDFPDGKCSINSGDSLSYPNDLIVQSNSKYVGPSHKYCKEFTNPVYCSYSSEKIAGSSNTYETRCNERGGCWKNSKCFYGDTYIPGFIKYNKIPSTVDQLALYTFISLNDCGTACLSNSECKYFVYNFDQEKCEMSKSYQAPSGLVTTTQMTYYKLATSSATCFNRACDELEEHLAVDATACKDICNAESCKTFTYLVNDAVNHCTTHTTELCEATPINTQDIVGYSCILQPIFNDFTTINDQKTIDITDSDIDTCVTITTEKQFSLRIPWPTVGTNSTDFEIRIKGTNLKQCINPINSLLNSGVFAYVPHDLQVNPEFFGIFNTCHVTTGDDTYCNYICSCNSQHCQAVYIKGFGLTDENMQICEYEIHRL</sequence>
<gene>
    <name evidence="2" type="ORF">DGYR_LOCUS13604</name>
</gene>
<comment type="caution">
    <text evidence="2">The sequence shown here is derived from an EMBL/GenBank/DDBJ whole genome shotgun (WGS) entry which is preliminary data.</text>
</comment>
<feature type="domain" description="Apple" evidence="1">
    <location>
        <begin position="146"/>
        <end position="227"/>
    </location>
</feature>
<dbReference type="CDD" id="cd01099">
    <property type="entry name" value="PAN_AP_HGF"/>
    <property type="match status" value="1"/>
</dbReference>
<organism evidence="2 3">
    <name type="scientific">Dimorphilus gyrociliatus</name>
    <dbReference type="NCBI Taxonomy" id="2664684"/>
    <lineage>
        <taxon>Eukaryota</taxon>
        <taxon>Metazoa</taxon>
        <taxon>Spiralia</taxon>
        <taxon>Lophotrochozoa</taxon>
        <taxon>Annelida</taxon>
        <taxon>Polychaeta</taxon>
        <taxon>Polychaeta incertae sedis</taxon>
        <taxon>Dinophilidae</taxon>
        <taxon>Dimorphilus</taxon>
    </lineage>
</organism>
<dbReference type="AlphaFoldDB" id="A0A7I8WDT1"/>
<evidence type="ECO:0000313" key="3">
    <source>
        <dbReference type="Proteomes" id="UP000549394"/>
    </source>
</evidence>
<accession>A0A7I8WDT1</accession>
<dbReference type="Pfam" id="PF00024">
    <property type="entry name" value="PAN_1"/>
    <property type="match status" value="2"/>
</dbReference>
<dbReference type="Proteomes" id="UP000549394">
    <property type="component" value="Unassembled WGS sequence"/>
</dbReference>
<dbReference type="EMBL" id="CAJFCJ010000044">
    <property type="protein sequence ID" value="CAD5126356.1"/>
    <property type="molecule type" value="Genomic_DNA"/>
</dbReference>